<dbReference type="InterPro" id="IPR005471">
    <property type="entry name" value="Tscrpt_reg_IclR_N"/>
</dbReference>
<evidence type="ECO:0000313" key="7">
    <source>
        <dbReference type="Proteomes" id="UP001379235"/>
    </source>
</evidence>
<dbReference type="SUPFAM" id="SSF46785">
    <property type="entry name" value="Winged helix' DNA-binding domain"/>
    <property type="match status" value="1"/>
</dbReference>
<dbReference type="SMART" id="SM00346">
    <property type="entry name" value="HTH_ICLR"/>
    <property type="match status" value="1"/>
</dbReference>
<evidence type="ECO:0000256" key="2">
    <source>
        <dbReference type="ARBA" id="ARBA00023125"/>
    </source>
</evidence>
<comment type="caution">
    <text evidence="6">The sequence shown here is derived from an EMBL/GenBank/DDBJ whole genome shotgun (WGS) entry which is preliminary data.</text>
</comment>
<dbReference type="RefSeq" id="WP_339969282.1">
    <property type="nucleotide sequence ID" value="NZ_JBBHJY010000010.1"/>
</dbReference>
<name>A0ABU8SEQ9_9SPHN</name>
<feature type="domain" description="IclR-ED" evidence="5">
    <location>
        <begin position="79"/>
        <end position="264"/>
    </location>
</feature>
<reference evidence="6 7" key="1">
    <citation type="submission" date="2024-03" db="EMBL/GenBank/DDBJ databases">
        <authorList>
            <person name="Jo J.-H."/>
        </authorList>
    </citation>
    <scope>NUCLEOTIDE SEQUENCE [LARGE SCALE GENOMIC DNA]</scope>
    <source>
        <strain evidence="6 7">AS3R-12</strain>
    </source>
</reference>
<dbReference type="Gene3D" id="1.10.10.10">
    <property type="entry name" value="Winged helix-like DNA-binding domain superfamily/Winged helix DNA-binding domain"/>
    <property type="match status" value="1"/>
</dbReference>
<keyword evidence="2" id="KW-0238">DNA-binding</keyword>
<dbReference type="InterPro" id="IPR050707">
    <property type="entry name" value="HTH_MetabolicPath_Reg"/>
</dbReference>
<evidence type="ECO:0000259" key="4">
    <source>
        <dbReference type="PROSITE" id="PS51077"/>
    </source>
</evidence>
<organism evidence="6 7">
    <name type="scientific">Novosphingobium aquae</name>
    <dbReference type="NCBI Taxonomy" id="3133435"/>
    <lineage>
        <taxon>Bacteria</taxon>
        <taxon>Pseudomonadati</taxon>
        <taxon>Pseudomonadota</taxon>
        <taxon>Alphaproteobacteria</taxon>
        <taxon>Sphingomonadales</taxon>
        <taxon>Sphingomonadaceae</taxon>
        <taxon>Novosphingobium</taxon>
    </lineage>
</organism>
<accession>A0ABU8SEQ9</accession>
<protein>
    <submittedName>
        <fullName evidence="6">IclR family transcriptional regulator</fullName>
    </submittedName>
</protein>
<dbReference type="InterPro" id="IPR029016">
    <property type="entry name" value="GAF-like_dom_sf"/>
</dbReference>
<evidence type="ECO:0000256" key="1">
    <source>
        <dbReference type="ARBA" id="ARBA00023015"/>
    </source>
</evidence>
<dbReference type="EMBL" id="JBBHJY010000010">
    <property type="protein sequence ID" value="MEJ6011753.1"/>
    <property type="molecule type" value="Genomic_DNA"/>
</dbReference>
<evidence type="ECO:0000313" key="6">
    <source>
        <dbReference type="EMBL" id="MEJ6011753.1"/>
    </source>
</evidence>
<keyword evidence="3" id="KW-0804">Transcription</keyword>
<dbReference type="PANTHER" id="PTHR30136">
    <property type="entry name" value="HELIX-TURN-HELIX TRANSCRIPTIONAL REGULATOR, ICLR FAMILY"/>
    <property type="match status" value="1"/>
</dbReference>
<feature type="domain" description="HTH iclR-type" evidence="4">
    <location>
        <begin position="15"/>
        <end position="78"/>
    </location>
</feature>
<dbReference type="Pfam" id="PF09339">
    <property type="entry name" value="HTH_IclR"/>
    <property type="match status" value="1"/>
</dbReference>
<dbReference type="Pfam" id="PF01614">
    <property type="entry name" value="IclR_C"/>
    <property type="match status" value="1"/>
</dbReference>
<dbReference type="PANTHER" id="PTHR30136:SF35">
    <property type="entry name" value="HTH-TYPE TRANSCRIPTIONAL REGULATOR RV1719"/>
    <property type="match status" value="1"/>
</dbReference>
<gene>
    <name evidence="6" type="ORF">WG900_17715</name>
</gene>
<dbReference type="InterPro" id="IPR036390">
    <property type="entry name" value="WH_DNA-bd_sf"/>
</dbReference>
<sequence length="264" mass="28176">MKQGLEEGAKAVGGAQAIRRAMDVIRAVAQFQRHGATLNKVAKATDLNQSTAFRILRSLVEERMLYFEEGNRTYHLGLLAFELGLATQGRSQVQDYWRPVVEQIAQRTRLTTYLMARSGDDAVCLLCVQGAAMIRAMPMDVGQRLPLGIGAGSMAILATLDDEESRPLIEDQVKRRALFPGGRADSEQLLKRVTQARASGFAISSGTVASGLSGIGVAIVPRQGLLQLAISVSAVAESFDPAEARQIAGTIAAAISARGQARAA</sequence>
<proteinExistence type="predicted"/>
<dbReference type="Proteomes" id="UP001379235">
    <property type="component" value="Unassembled WGS sequence"/>
</dbReference>
<dbReference type="InterPro" id="IPR014757">
    <property type="entry name" value="Tscrpt_reg_IclR_C"/>
</dbReference>
<dbReference type="Gene3D" id="3.30.450.40">
    <property type="match status" value="1"/>
</dbReference>
<evidence type="ECO:0000256" key="3">
    <source>
        <dbReference type="ARBA" id="ARBA00023163"/>
    </source>
</evidence>
<keyword evidence="7" id="KW-1185">Reference proteome</keyword>
<dbReference type="PROSITE" id="PS51077">
    <property type="entry name" value="HTH_ICLR"/>
    <property type="match status" value="1"/>
</dbReference>
<dbReference type="PROSITE" id="PS51078">
    <property type="entry name" value="ICLR_ED"/>
    <property type="match status" value="1"/>
</dbReference>
<keyword evidence="1" id="KW-0805">Transcription regulation</keyword>
<dbReference type="InterPro" id="IPR036388">
    <property type="entry name" value="WH-like_DNA-bd_sf"/>
</dbReference>
<dbReference type="SUPFAM" id="SSF55781">
    <property type="entry name" value="GAF domain-like"/>
    <property type="match status" value="1"/>
</dbReference>
<evidence type="ECO:0000259" key="5">
    <source>
        <dbReference type="PROSITE" id="PS51078"/>
    </source>
</evidence>